<dbReference type="PANTHER" id="PTHR47199">
    <property type="entry name" value="PHOTOSYSTEM II STABILITY/ASSEMBLY FACTOR HCF136, CHLOROPLASTIC"/>
    <property type="match status" value="1"/>
</dbReference>
<dbReference type="InterPro" id="IPR015943">
    <property type="entry name" value="WD40/YVTN_repeat-like_dom_sf"/>
</dbReference>
<dbReference type="OrthoDB" id="501835at2"/>
<keyword evidence="5" id="KW-1185">Reference proteome</keyword>
<evidence type="ECO:0000313" key="4">
    <source>
        <dbReference type="EMBL" id="RUT48041.1"/>
    </source>
</evidence>
<reference evidence="4 5" key="1">
    <citation type="submission" date="2018-12" db="EMBL/GenBank/DDBJ databases">
        <authorList>
            <person name="Sun L."/>
            <person name="Chen Z."/>
        </authorList>
    </citation>
    <scope>NUCLEOTIDE SEQUENCE [LARGE SCALE GENOMIC DNA]</scope>
    <source>
        <strain evidence="4 5">DSM 15890</strain>
    </source>
</reference>
<proteinExistence type="predicted"/>
<keyword evidence="1" id="KW-0677">Repeat</keyword>
<dbReference type="RefSeq" id="WP_127190459.1">
    <property type="nucleotide sequence ID" value="NZ_RZNY01000002.1"/>
</dbReference>
<dbReference type="GO" id="GO:0015979">
    <property type="term" value="P:photosynthesis"/>
    <property type="evidence" value="ECO:0007669"/>
    <property type="project" value="UniProtKB-KW"/>
</dbReference>
<organism evidence="4 5">
    <name type="scientific">Paenibacillus anaericanus</name>
    <dbReference type="NCBI Taxonomy" id="170367"/>
    <lineage>
        <taxon>Bacteria</taxon>
        <taxon>Bacillati</taxon>
        <taxon>Bacillota</taxon>
        <taxon>Bacilli</taxon>
        <taxon>Bacillales</taxon>
        <taxon>Paenibacillaceae</taxon>
        <taxon>Paenibacillus</taxon>
    </lineage>
</organism>
<feature type="domain" description="Sortilin N-terminal" evidence="3">
    <location>
        <begin position="96"/>
        <end position="215"/>
    </location>
</feature>
<dbReference type="SUPFAM" id="SSF110296">
    <property type="entry name" value="Oligoxyloglucan reducing end-specific cellobiohydrolase"/>
    <property type="match status" value="1"/>
</dbReference>
<dbReference type="AlphaFoldDB" id="A0A3S1DYL3"/>
<comment type="caution">
    <text evidence="4">The sequence shown here is derived from an EMBL/GenBank/DDBJ whole genome shotgun (WGS) entry which is preliminary data.</text>
</comment>
<dbReference type="EMBL" id="RZNY01000002">
    <property type="protein sequence ID" value="RUT48041.1"/>
    <property type="molecule type" value="Genomic_DNA"/>
</dbReference>
<evidence type="ECO:0000256" key="2">
    <source>
        <dbReference type="SAM" id="SignalP"/>
    </source>
</evidence>
<feature type="chain" id="PRO_5038961648" description="Sortilin N-terminal domain-containing protein" evidence="2">
    <location>
        <begin position="25"/>
        <end position="428"/>
    </location>
</feature>
<sequence length="428" mass="47750">MKWCYKISATVLTICCLLVTGCNSKEPEVASSVPVEATELGQTITVINPDSTSNNAVRTQPVSNGEKYQIQTRLTDFQLLSDTTGLAWGTTSGELRLYLTKDNGETWTNISPATAVQFPSNPEYGKEIFFKDSMNGWIVRNSIGASEAMILRTRDGGGTWKLSSLRDSDEVAAMYFNDIEHGWILTVDNKAIDNQGKTLYLSEDGGATWSSIMSNQALPTTKKVDQVLPKSANFVSMIFTDQKNGYISTMKSGLPALYVTEDGGMDWKENTSFFNPAKYQTCKQFTVGETTPFVNDRSTGWIPIGCSRDDGTKFNGYFTEDAGQSWQLVPFKLSWQTDLNEYSEPTFLNSKEGWTIQGDVVYRTIDQGNNWTPLPESPRLKKTLQDYPEVVKLRFISSNVGWLLVAKTDQKRSLLLQTQNGGVSWRVL</sequence>
<dbReference type="GO" id="GO:0009523">
    <property type="term" value="C:photosystem II"/>
    <property type="evidence" value="ECO:0007669"/>
    <property type="project" value="UniProtKB-KW"/>
</dbReference>
<dbReference type="CDD" id="cd15482">
    <property type="entry name" value="Sialidase_non-viral"/>
    <property type="match status" value="1"/>
</dbReference>
<gene>
    <name evidence="4" type="ORF">EJP82_02535</name>
</gene>
<protein>
    <recommendedName>
        <fullName evidence="3">Sortilin N-terminal domain-containing protein</fullName>
    </recommendedName>
</protein>
<dbReference type="Pfam" id="PF15902">
    <property type="entry name" value="Sortilin-Vps10"/>
    <property type="match status" value="1"/>
</dbReference>
<dbReference type="Gene3D" id="2.130.10.10">
    <property type="entry name" value="YVTN repeat-like/Quinoprotein amine dehydrogenase"/>
    <property type="match status" value="2"/>
</dbReference>
<dbReference type="PANTHER" id="PTHR47199:SF2">
    <property type="entry name" value="PHOTOSYSTEM II STABILITY_ASSEMBLY FACTOR HCF136, CHLOROPLASTIC"/>
    <property type="match status" value="1"/>
</dbReference>
<feature type="signal peptide" evidence="2">
    <location>
        <begin position="1"/>
        <end position="24"/>
    </location>
</feature>
<evidence type="ECO:0000256" key="1">
    <source>
        <dbReference type="ARBA" id="ARBA00022737"/>
    </source>
</evidence>
<evidence type="ECO:0000259" key="3">
    <source>
        <dbReference type="Pfam" id="PF15902"/>
    </source>
</evidence>
<evidence type="ECO:0000313" key="5">
    <source>
        <dbReference type="Proteomes" id="UP000279446"/>
    </source>
</evidence>
<dbReference type="PROSITE" id="PS51257">
    <property type="entry name" value="PROKAR_LIPOPROTEIN"/>
    <property type="match status" value="1"/>
</dbReference>
<keyword evidence="2" id="KW-0732">Signal</keyword>
<dbReference type="Proteomes" id="UP000279446">
    <property type="component" value="Unassembled WGS sequence"/>
</dbReference>
<dbReference type="InterPro" id="IPR031778">
    <property type="entry name" value="Sortilin_N"/>
</dbReference>
<name>A0A3S1DYL3_9BACL</name>
<accession>A0A3S1DYL3</accession>